<dbReference type="RefSeq" id="XP_033569681.1">
    <property type="nucleotide sequence ID" value="XM_033726213.1"/>
</dbReference>
<proteinExistence type="predicted"/>
<protein>
    <submittedName>
        <fullName evidence="2 4">Uncharacterized protein</fullName>
    </submittedName>
</protein>
<evidence type="ECO:0000256" key="1">
    <source>
        <dbReference type="SAM" id="MobiDB-lite"/>
    </source>
</evidence>
<feature type="region of interest" description="Disordered" evidence="1">
    <location>
        <begin position="1"/>
        <end position="100"/>
    </location>
</feature>
<reference evidence="4" key="3">
    <citation type="submission" date="2025-04" db="UniProtKB">
        <authorList>
            <consortium name="RefSeq"/>
        </authorList>
    </citation>
    <scope>IDENTIFICATION</scope>
    <source>
        <strain evidence="4">CBS 304.34</strain>
    </source>
</reference>
<organism evidence="2">
    <name type="scientific">Mytilinidion resinicola</name>
    <dbReference type="NCBI Taxonomy" id="574789"/>
    <lineage>
        <taxon>Eukaryota</taxon>
        <taxon>Fungi</taxon>
        <taxon>Dikarya</taxon>
        <taxon>Ascomycota</taxon>
        <taxon>Pezizomycotina</taxon>
        <taxon>Dothideomycetes</taxon>
        <taxon>Pleosporomycetidae</taxon>
        <taxon>Mytilinidiales</taxon>
        <taxon>Mytilinidiaceae</taxon>
        <taxon>Mytilinidion</taxon>
    </lineage>
</organism>
<gene>
    <name evidence="2 4" type="ORF">BDZ99DRAFT_527155</name>
</gene>
<feature type="compositionally biased region" description="Gly residues" evidence="1">
    <location>
        <begin position="157"/>
        <end position="169"/>
    </location>
</feature>
<reference evidence="2 4" key="1">
    <citation type="journal article" date="2020" name="Stud. Mycol.">
        <title>101 Dothideomycetes genomes: a test case for predicting lifestyles and emergence of pathogens.</title>
        <authorList>
            <person name="Haridas S."/>
            <person name="Albert R."/>
            <person name="Binder M."/>
            <person name="Bloem J."/>
            <person name="Labutti K."/>
            <person name="Salamov A."/>
            <person name="Andreopoulos B."/>
            <person name="Baker S."/>
            <person name="Barry K."/>
            <person name="Bills G."/>
            <person name="Bluhm B."/>
            <person name="Cannon C."/>
            <person name="Castanera R."/>
            <person name="Culley D."/>
            <person name="Daum C."/>
            <person name="Ezra D."/>
            <person name="Gonzalez J."/>
            <person name="Henrissat B."/>
            <person name="Kuo A."/>
            <person name="Liang C."/>
            <person name="Lipzen A."/>
            <person name="Lutzoni F."/>
            <person name="Magnuson J."/>
            <person name="Mondo S."/>
            <person name="Nolan M."/>
            <person name="Ohm R."/>
            <person name="Pangilinan J."/>
            <person name="Park H.-J."/>
            <person name="Ramirez L."/>
            <person name="Alfaro M."/>
            <person name="Sun H."/>
            <person name="Tritt A."/>
            <person name="Yoshinaga Y."/>
            <person name="Zwiers L.-H."/>
            <person name="Turgeon B."/>
            <person name="Goodwin S."/>
            <person name="Spatafora J."/>
            <person name="Crous P."/>
            <person name="Grigoriev I."/>
        </authorList>
    </citation>
    <scope>NUCLEOTIDE SEQUENCE</scope>
    <source>
        <strain evidence="2 4">CBS 304.34</strain>
    </source>
</reference>
<feature type="region of interest" description="Disordered" evidence="1">
    <location>
        <begin position="194"/>
        <end position="226"/>
    </location>
</feature>
<feature type="compositionally biased region" description="Basic and acidic residues" evidence="1">
    <location>
        <begin position="56"/>
        <end position="74"/>
    </location>
</feature>
<evidence type="ECO:0000313" key="2">
    <source>
        <dbReference type="EMBL" id="KAF2802717.1"/>
    </source>
</evidence>
<reference evidence="4" key="2">
    <citation type="submission" date="2020-04" db="EMBL/GenBank/DDBJ databases">
        <authorList>
            <consortium name="NCBI Genome Project"/>
        </authorList>
    </citation>
    <scope>NUCLEOTIDE SEQUENCE</scope>
    <source>
        <strain evidence="4">CBS 304.34</strain>
    </source>
</reference>
<dbReference type="EMBL" id="MU003721">
    <property type="protein sequence ID" value="KAF2802717.1"/>
    <property type="molecule type" value="Genomic_DNA"/>
</dbReference>
<evidence type="ECO:0000313" key="4">
    <source>
        <dbReference type="RefSeq" id="XP_033569681.1"/>
    </source>
</evidence>
<feature type="region of interest" description="Disordered" evidence="1">
    <location>
        <begin position="148"/>
        <end position="169"/>
    </location>
</feature>
<sequence>MGVADEKRTTRRPPPSSSRPTPPSPSRCFEAQSRLGAKQPFQASTTPSRPTVPPTDSDRAGSRRRGGDEAEDSRFSSNHQHSVALPTLARPSSSPRPFAAGVIAGMGTGASEESRVEGCEGAGEWCASSACFASPVVMSSSSVPGLTAFAPPAPEDGGLGQGSRQGGALGAIVGASGTLQSACKSQAPIALAPQPIRHISRRSLPPFQNPESPTINPAPVPDPVDL</sequence>
<name>A0A6A6Y4J6_9PEZI</name>
<keyword evidence="3" id="KW-1185">Reference proteome</keyword>
<dbReference type="AlphaFoldDB" id="A0A6A6Y4J6"/>
<feature type="compositionally biased region" description="Pro residues" evidence="1">
    <location>
        <begin position="12"/>
        <end position="25"/>
    </location>
</feature>
<evidence type="ECO:0000313" key="3">
    <source>
        <dbReference type="Proteomes" id="UP000504636"/>
    </source>
</evidence>
<dbReference type="GeneID" id="54467106"/>
<dbReference type="Proteomes" id="UP000504636">
    <property type="component" value="Unplaced"/>
</dbReference>
<feature type="compositionally biased region" description="Pro residues" evidence="1">
    <location>
        <begin position="216"/>
        <end position="226"/>
    </location>
</feature>
<accession>A0A6A6Y4J6</accession>